<sequence>MVRRKKGRSFGASLCQSNQRKRRVNITRENIKRVRVLIYLVMVLRRFHMNQKREMSKRMNRKCRSEWQHHCHYRYNRWMSKRGKEWDISVSQIITTPKC</sequence>
<reference evidence="1" key="1">
    <citation type="journal article" date="2013" name="J. Plant Res.">
        <title>Effect of fungi and light on seed germination of three Opuntia species from semiarid lands of central Mexico.</title>
        <authorList>
            <person name="Delgado-Sanchez P."/>
            <person name="Jimenez-Bremont J.F."/>
            <person name="Guerrero-Gonzalez Mde L."/>
            <person name="Flores J."/>
        </authorList>
    </citation>
    <scope>NUCLEOTIDE SEQUENCE</scope>
    <source>
        <tissue evidence="1">Cladode</tissue>
    </source>
</reference>
<name>A0A7C9ANU3_OPUST</name>
<proteinExistence type="predicted"/>
<dbReference type="AlphaFoldDB" id="A0A7C9ANU3"/>
<accession>A0A7C9ANU3</accession>
<reference evidence="1" key="2">
    <citation type="submission" date="2020-07" db="EMBL/GenBank/DDBJ databases">
        <authorList>
            <person name="Vera ALvarez R."/>
            <person name="Arias-Moreno D.M."/>
            <person name="Jimenez-Jacinto V."/>
            <person name="Jimenez-Bremont J.F."/>
            <person name="Swaminathan K."/>
            <person name="Moose S.P."/>
            <person name="Guerrero-Gonzalez M.L."/>
            <person name="Marino-Ramirez L."/>
            <person name="Landsman D."/>
            <person name="Rodriguez-Kessler M."/>
            <person name="Delgado-Sanchez P."/>
        </authorList>
    </citation>
    <scope>NUCLEOTIDE SEQUENCE</scope>
    <source>
        <tissue evidence="1">Cladode</tissue>
    </source>
</reference>
<dbReference type="EMBL" id="GISG01251167">
    <property type="protein sequence ID" value="MBA4671517.1"/>
    <property type="molecule type" value="Transcribed_RNA"/>
</dbReference>
<protein>
    <submittedName>
        <fullName evidence="1">Uncharacterized protein</fullName>
    </submittedName>
</protein>
<evidence type="ECO:0000313" key="1">
    <source>
        <dbReference type="EMBL" id="MBA4671517.1"/>
    </source>
</evidence>
<organism evidence="1">
    <name type="scientific">Opuntia streptacantha</name>
    <name type="common">Prickly pear cactus</name>
    <name type="synonym">Opuntia cardona</name>
    <dbReference type="NCBI Taxonomy" id="393608"/>
    <lineage>
        <taxon>Eukaryota</taxon>
        <taxon>Viridiplantae</taxon>
        <taxon>Streptophyta</taxon>
        <taxon>Embryophyta</taxon>
        <taxon>Tracheophyta</taxon>
        <taxon>Spermatophyta</taxon>
        <taxon>Magnoliopsida</taxon>
        <taxon>eudicotyledons</taxon>
        <taxon>Gunneridae</taxon>
        <taxon>Pentapetalae</taxon>
        <taxon>Caryophyllales</taxon>
        <taxon>Cactineae</taxon>
        <taxon>Cactaceae</taxon>
        <taxon>Opuntioideae</taxon>
        <taxon>Opuntia</taxon>
    </lineage>
</organism>